<dbReference type="GO" id="GO:0048034">
    <property type="term" value="P:heme O biosynthetic process"/>
    <property type="evidence" value="ECO:0007669"/>
    <property type="project" value="UniProtKB-UniRule"/>
</dbReference>
<protein>
    <recommendedName>
        <fullName evidence="11 14">Protoheme IX farnesyltransferase</fullName>
        <ecNumber evidence="3 14">2.5.1.141</ecNumber>
    </recommendedName>
    <alternativeName>
        <fullName evidence="12 14">Heme B farnesyltransferase</fullName>
    </alternativeName>
    <alternativeName>
        <fullName evidence="10 14">Heme O synthase</fullName>
    </alternativeName>
</protein>
<evidence type="ECO:0000313" key="16">
    <source>
        <dbReference type="Proteomes" id="UP000179034"/>
    </source>
</evidence>
<dbReference type="Proteomes" id="UP000179034">
    <property type="component" value="Unassembled WGS sequence"/>
</dbReference>
<evidence type="ECO:0000256" key="1">
    <source>
        <dbReference type="ARBA" id="ARBA00004651"/>
    </source>
</evidence>
<dbReference type="Gene3D" id="1.10.357.140">
    <property type="entry name" value="UbiA prenyltransferase"/>
    <property type="match status" value="1"/>
</dbReference>
<evidence type="ECO:0000256" key="7">
    <source>
        <dbReference type="ARBA" id="ARBA00022989"/>
    </source>
</evidence>
<comment type="pathway">
    <text evidence="2 14">Porphyrin-containing compound metabolism; heme O biosynthesis; heme O from protoheme: step 1/1.</text>
</comment>
<feature type="transmembrane region" description="Helical" evidence="14">
    <location>
        <begin position="25"/>
        <end position="44"/>
    </location>
</feature>
<dbReference type="UniPathway" id="UPA00834">
    <property type="reaction ID" value="UER00712"/>
</dbReference>
<proteinExistence type="inferred from homology"/>
<keyword evidence="4 14" id="KW-1003">Cell membrane</keyword>
<reference evidence="15 16" key="1">
    <citation type="journal article" date="2016" name="Nat. Commun.">
        <title>Thousands of microbial genomes shed light on interconnected biogeochemical processes in an aquifer system.</title>
        <authorList>
            <person name="Anantharaman K."/>
            <person name="Brown C.T."/>
            <person name="Hug L.A."/>
            <person name="Sharon I."/>
            <person name="Castelle C.J."/>
            <person name="Probst A.J."/>
            <person name="Thomas B.C."/>
            <person name="Singh A."/>
            <person name="Wilkins M.J."/>
            <person name="Karaoz U."/>
            <person name="Brodie E.L."/>
            <person name="Williams K.H."/>
            <person name="Hubbard S.S."/>
            <person name="Banfield J.F."/>
        </authorList>
    </citation>
    <scope>NUCLEOTIDE SEQUENCE [LARGE SCALE GENOMIC DNA]</scope>
</reference>
<feature type="transmembrane region" description="Helical" evidence="14">
    <location>
        <begin position="50"/>
        <end position="70"/>
    </location>
</feature>
<keyword evidence="7 14" id="KW-1133">Transmembrane helix</keyword>
<evidence type="ECO:0000256" key="9">
    <source>
        <dbReference type="ARBA" id="ARBA00023136"/>
    </source>
</evidence>
<keyword evidence="8 14" id="KW-0350">Heme biosynthesis</keyword>
<evidence type="ECO:0000256" key="10">
    <source>
        <dbReference type="ARBA" id="ARBA00030253"/>
    </source>
</evidence>
<comment type="miscellaneous">
    <text evidence="14">Carbon 2 of the heme B porphyrin ring is defined according to the Fischer nomenclature.</text>
</comment>
<evidence type="ECO:0000256" key="6">
    <source>
        <dbReference type="ARBA" id="ARBA00022692"/>
    </source>
</evidence>
<dbReference type="PANTHER" id="PTHR43448:SF7">
    <property type="entry name" value="4-HYDROXYBENZOATE SOLANESYLTRANSFERASE"/>
    <property type="match status" value="1"/>
</dbReference>
<evidence type="ECO:0000256" key="8">
    <source>
        <dbReference type="ARBA" id="ARBA00023133"/>
    </source>
</evidence>
<dbReference type="InterPro" id="IPR006369">
    <property type="entry name" value="Protohaem_IX_farnesylTrfase"/>
</dbReference>
<dbReference type="GO" id="GO:0005886">
    <property type="term" value="C:plasma membrane"/>
    <property type="evidence" value="ECO:0007669"/>
    <property type="project" value="UniProtKB-SubCell"/>
</dbReference>
<name>A0A1F5YCH7_9BACT</name>
<dbReference type="HAMAP" id="MF_00154">
    <property type="entry name" value="CyoE_CtaB"/>
    <property type="match status" value="1"/>
</dbReference>
<dbReference type="PANTHER" id="PTHR43448">
    <property type="entry name" value="PROTOHEME IX FARNESYLTRANSFERASE, MITOCHONDRIAL"/>
    <property type="match status" value="1"/>
</dbReference>
<keyword evidence="5 14" id="KW-0808">Transferase</keyword>
<dbReference type="InterPro" id="IPR044878">
    <property type="entry name" value="UbiA_sf"/>
</dbReference>
<evidence type="ECO:0000256" key="13">
    <source>
        <dbReference type="ARBA" id="ARBA00047690"/>
    </source>
</evidence>
<gene>
    <name evidence="14" type="primary">ctaB</name>
    <name evidence="15" type="ORF">A2Z06_04300</name>
</gene>
<dbReference type="CDD" id="cd13957">
    <property type="entry name" value="PT_UbiA_Cox10"/>
    <property type="match status" value="1"/>
</dbReference>
<feature type="transmembrane region" description="Helical" evidence="14">
    <location>
        <begin position="144"/>
        <end position="163"/>
    </location>
</feature>
<evidence type="ECO:0000313" key="15">
    <source>
        <dbReference type="EMBL" id="OGF97880.1"/>
    </source>
</evidence>
<feature type="transmembrane region" description="Helical" evidence="14">
    <location>
        <begin position="218"/>
        <end position="235"/>
    </location>
</feature>
<evidence type="ECO:0000256" key="3">
    <source>
        <dbReference type="ARBA" id="ARBA00012292"/>
    </source>
</evidence>
<evidence type="ECO:0000256" key="12">
    <source>
        <dbReference type="ARBA" id="ARBA00042475"/>
    </source>
</evidence>
<dbReference type="InterPro" id="IPR000537">
    <property type="entry name" value="UbiA_prenyltransferase"/>
</dbReference>
<keyword evidence="9 14" id="KW-0472">Membrane</keyword>
<feature type="transmembrane region" description="Helical" evidence="14">
    <location>
        <begin position="274"/>
        <end position="295"/>
    </location>
</feature>
<feature type="transmembrane region" description="Helical" evidence="14">
    <location>
        <begin position="91"/>
        <end position="111"/>
    </location>
</feature>
<dbReference type="EC" id="2.5.1.141" evidence="3 14"/>
<keyword evidence="6 14" id="KW-0812">Transmembrane</keyword>
<dbReference type="AlphaFoldDB" id="A0A1F5YCH7"/>
<feature type="transmembrane region" description="Helical" evidence="14">
    <location>
        <begin position="241"/>
        <end position="262"/>
    </location>
</feature>
<feature type="transmembrane region" description="Helical" evidence="14">
    <location>
        <begin position="169"/>
        <end position="191"/>
    </location>
</feature>
<comment type="catalytic activity">
    <reaction evidence="13 14">
        <text>heme b + (2E,6E)-farnesyl diphosphate + H2O = Fe(II)-heme o + diphosphate</text>
        <dbReference type="Rhea" id="RHEA:28070"/>
        <dbReference type="ChEBI" id="CHEBI:15377"/>
        <dbReference type="ChEBI" id="CHEBI:33019"/>
        <dbReference type="ChEBI" id="CHEBI:60344"/>
        <dbReference type="ChEBI" id="CHEBI:60530"/>
        <dbReference type="ChEBI" id="CHEBI:175763"/>
        <dbReference type="EC" id="2.5.1.141"/>
    </reaction>
</comment>
<evidence type="ECO:0000256" key="4">
    <source>
        <dbReference type="ARBA" id="ARBA00022475"/>
    </source>
</evidence>
<sequence length="301" mass="32575">MESRGSSRSRMESASDLISLTKPRIVILVLFTSLAGVLLAPGDLHLPDTLLFLGGMAGIAGACNSLNMVIERDRDARMSRTMTRPIPSGRLRVQTALVFGILLLSLSFPLLHRSTNLLTTLLGALAAALYLGAYTPLKPRSPAALYVGAVSGAIPALMGTTAGTNTIGANGLALFGILYAWQLQHFLNIAIRYEEEYRRAGFRVYPVVEGKETARRRIQWFCVALWIAALSPLWVGETGILYLLAACGLSFYLLTLSVTRAGGLHSPGADRRQFLAGLVALPLLLITLVTDIVLIKSDWPW</sequence>
<feature type="transmembrane region" description="Helical" evidence="14">
    <location>
        <begin position="117"/>
        <end position="137"/>
    </location>
</feature>
<comment type="similarity">
    <text evidence="14">Belongs to the UbiA prenyltransferase family. Protoheme IX farnesyltransferase subfamily.</text>
</comment>
<comment type="caution">
    <text evidence="15">The sequence shown here is derived from an EMBL/GenBank/DDBJ whole genome shotgun (WGS) entry which is preliminary data.</text>
</comment>
<comment type="function">
    <text evidence="14">Converts heme B (protoheme IX) to heme O by substitution of the vinyl group on carbon 2 of heme B porphyrin ring with a hydroxyethyl farnesyl side group.</text>
</comment>
<evidence type="ECO:0000256" key="5">
    <source>
        <dbReference type="ARBA" id="ARBA00022679"/>
    </source>
</evidence>
<comment type="subcellular location">
    <subcellularLocation>
        <location evidence="1 14">Cell membrane</location>
        <topology evidence="1 14">Multi-pass membrane protein</topology>
    </subcellularLocation>
</comment>
<dbReference type="Pfam" id="PF01040">
    <property type="entry name" value="UbiA"/>
    <property type="match status" value="1"/>
</dbReference>
<evidence type="ECO:0000256" key="11">
    <source>
        <dbReference type="ARBA" id="ARBA00040810"/>
    </source>
</evidence>
<dbReference type="GO" id="GO:0008495">
    <property type="term" value="F:protoheme IX farnesyltransferase activity"/>
    <property type="evidence" value="ECO:0007669"/>
    <property type="project" value="UniProtKB-UniRule"/>
</dbReference>
<organism evidence="15 16">
    <name type="scientific">Candidatus Glassbacteria bacterium RBG_16_58_8</name>
    <dbReference type="NCBI Taxonomy" id="1817866"/>
    <lineage>
        <taxon>Bacteria</taxon>
        <taxon>Candidatus Glassiibacteriota</taxon>
    </lineage>
</organism>
<evidence type="ECO:0000256" key="14">
    <source>
        <dbReference type="HAMAP-Rule" id="MF_00154"/>
    </source>
</evidence>
<dbReference type="NCBIfam" id="TIGR01473">
    <property type="entry name" value="cyoE_ctaB"/>
    <property type="match status" value="1"/>
</dbReference>
<accession>A0A1F5YCH7</accession>
<evidence type="ECO:0000256" key="2">
    <source>
        <dbReference type="ARBA" id="ARBA00004919"/>
    </source>
</evidence>
<dbReference type="EMBL" id="MFIW01000041">
    <property type="protein sequence ID" value="OGF97880.1"/>
    <property type="molecule type" value="Genomic_DNA"/>
</dbReference>